<reference evidence="11 12" key="1">
    <citation type="journal article" date="2021" name="Nat. Commun.">
        <title>Genetic determinants of endophytism in the Arabidopsis root mycobiome.</title>
        <authorList>
            <person name="Mesny F."/>
            <person name="Miyauchi S."/>
            <person name="Thiergart T."/>
            <person name="Pickel B."/>
            <person name="Atanasova L."/>
            <person name="Karlsson M."/>
            <person name="Huettel B."/>
            <person name="Barry K.W."/>
            <person name="Haridas S."/>
            <person name="Chen C."/>
            <person name="Bauer D."/>
            <person name="Andreopoulos W."/>
            <person name="Pangilinan J."/>
            <person name="LaButti K."/>
            <person name="Riley R."/>
            <person name="Lipzen A."/>
            <person name="Clum A."/>
            <person name="Drula E."/>
            <person name="Henrissat B."/>
            <person name="Kohler A."/>
            <person name="Grigoriev I.V."/>
            <person name="Martin F.M."/>
            <person name="Hacquard S."/>
        </authorList>
    </citation>
    <scope>NUCLEOTIDE SEQUENCE [LARGE SCALE GENOMIC DNA]</scope>
    <source>
        <strain evidence="11 12">MPI-CAGE-CH-0241</strain>
    </source>
</reference>
<feature type="transmembrane region" description="Helical" evidence="9">
    <location>
        <begin position="433"/>
        <end position="455"/>
    </location>
</feature>
<dbReference type="GO" id="GO:0000981">
    <property type="term" value="F:DNA-binding transcription factor activity, RNA polymerase II-specific"/>
    <property type="evidence" value="ECO:0007669"/>
    <property type="project" value="InterPro"/>
</dbReference>
<dbReference type="InterPro" id="IPR036864">
    <property type="entry name" value="Zn2-C6_fun-type_DNA-bd_sf"/>
</dbReference>
<dbReference type="InterPro" id="IPR001138">
    <property type="entry name" value="Zn2Cys6_DnaBD"/>
</dbReference>
<dbReference type="PROSITE" id="PS00463">
    <property type="entry name" value="ZN2_CY6_FUNGAL_1"/>
    <property type="match status" value="1"/>
</dbReference>
<organism evidence="11 12">
    <name type="scientific">Thelonectria olida</name>
    <dbReference type="NCBI Taxonomy" id="1576542"/>
    <lineage>
        <taxon>Eukaryota</taxon>
        <taxon>Fungi</taxon>
        <taxon>Dikarya</taxon>
        <taxon>Ascomycota</taxon>
        <taxon>Pezizomycotina</taxon>
        <taxon>Sordariomycetes</taxon>
        <taxon>Hypocreomycetidae</taxon>
        <taxon>Hypocreales</taxon>
        <taxon>Nectriaceae</taxon>
        <taxon>Thelonectria</taxon>
    </lineage>
</organism>
<evidence type="ECO:0000256" key="6">
    <source>
        <dbReference type="ARBA" id="ARBA00023163"/>
    </source>
</evidence>
<dbReference type="SUPFAM" id="SSF57701">
    <property type="entry name" value="Zn2/Cys6 DNA-binding domain"/>
    <property type="match status" value="1"/>
</dbReference>
<feature type="domain" description="Zn(2)-C6 fungal-type" evidence="10">
    <location>
        <begin position="26"/>
        <end position="56"/>
    </location>
</feature>
<dbReference type="InterPro" id="IPR051615">
    <property type="entry name" value="Transcr_Regulatory_Elem"/>
</dbReference>
<evidence type="ECO:0000256" key="9">
    <source>
        <dbReference type="SAM" id="Phobius"/>
    </source>
</evidence>
<dbReference type="PANTHER" id="PTHR31313:SF81">
    <property type="entry name" value="TY1 ENHANCER ACTIVATOR"/>
    <property type="match status" value="1"/>
</dbReference>
<dbReference type="AlphaFoldDB" id="A0A9P9AHT0"/>
<evidence type="ECO:0000259" key="10">
    <source>
        <dbReference type="PROSITE" id="PS50048"/>
    </source>
</evidence>
<dbReference type="Proteomes" id="UP000777438">
    <property type="component" value="Unassembled WGS sequence"/>
</dbReference>
<dbReference type="PANTHER" id="PTHR31313">
    <property type="entry name" value="TY1 ENHANCER ACTIVATOR"/>
    <property type="match status" value="1"/>
</dbReference>
<dbReference type="GO" id="GO:0005634">
    <property type="term" value="C:nucleus"/>
    <property type="evidence" value="ECO:0007669"/>
    <property type="project" value="UniProtKB-SubCell"/>
</dbReference>
<evidence type="ECO:0000313" key="12">
    <source>
        <dbReference type="Proteomes" id="UP000777438"/>
    </source>
</evidence>
<evidence type="ECO:0000256" key="2">
    <source>
        <dbReference type="ARBA" id="ARBA00022723"/>
    </source>
</evidence>
<comment type="caution">
    <text evidence="11">The sequence shown here is derived from an EMBL/GenBank/DDBJ whole genome shotgun (WGS) entry which is preliminary data.</text>
</comment>
<keyword evidence="9" id="KW-1133">Transmembrane helix</keyword>
<accession>A0A9P9AHT0</accession>
<keyword evidence="6" id="KW-0804">Transcription</keyword>
<dbReference type="GO" id="GO:0008270">
    <property type="term" value="F:zinc ion binding"/>
    <property type="evidence" value="ECO:0007669"/>
    <property type="project" value="InterPro"/>
</dbReference>
<keyword evidence="3" id="KW-0862">Zinc</keyword>
<evidence type="ECO:0000256" key="7">
    <source>
        <dbReference type="ARBA" id="ARBA00023242"/>
    </source>
</evidence>
<gene>
    <name evidence="11" type="ORF">B0T10DRAFT_541429</name>
</gene>
<comment type="subcellular location">
    <subcellularLocation>
        <location evidence="1">Nucleus</location>
    </subcellularLocation>
</comment>
<dbReference type="Pfam" id="PF00172">
    <property type="entry name" value="Zn_clus"/>
    <property type="match status" value="1"/>
</dbReference>
<keyword evidence="7" id="KW-0539">Nucleus</keyword>
<evidence type="ECO:0000256" key="5">
    <source>
        <dbReference type="ARBA" id="ARBA00023125"/>
    </source>
</evidence>
<name>A0A9P9AHT0_9HYPO</name>
<dbReference type="GO" id="GO:0006351">
    <property type="term" value="P:DNA-templated transcription"/>
    <property type="evidence" value="ECO:0007669"/>
    <property type="project" value="InterPro"/>
</dbReference>
<proteinExistence type="predicted"/>
<dbReference type="Gene3D" id="4.10.240.10">
    <property type="entry name" value="Zn(2)-C6 fungal-type DNA-binding domain"/>
    <property type="match status" value="1"/>
</dbReference>
<keyword evidence="9" id="KW-0812">Transmembrane</keyword>
<dbReference type="CDD" id="cd00067">
    <property type="entry name" value="GAL4"/>
    <property type="match status" value="1"/>
</dbReference>
<evidence type="ECO:0000256" key="8">
    <source>
        <dbReference type="SAM" id="MobiDB-lite"/>
    </source>
</evidence>
<dbReference type="InterPro" id="IPR007219">
    <property type="entry name" value="XnlR_reg_dom"/>
</dbReference>
<keyword evidence="4" id="KW-0805">Transcription regulation</keyword>
<evidence type="ECO:0000256" key="3">
    <source>
        <dbReference type="ARBA" id="ARBA00022833"/>
    </source>
</evidence>
<feature type="region of interest" description="Disordered" evidence="8">
    <location>
        <begin position="1"/>
        <end position="20"/>
    </location>
</feature>
<keyword evidence="12" id="KW-1185">Reference proteome</keyword>
<feature type="compositionally biased region" description="Polar residues" evidence="8">
    <location>
        <begin position="1"/>
        <end position="12"/>
    </location>
</feature>
<evidence type="ECO:0000313" key="11">
    <source>
        <dbReference type="EMBL" id="KAH6871801.1"/>
    </source>
</evidence>
<dbReference type="CDD" id="cd12148">
    <property type="entry name" value="fungal_TF_MHR"/>
    <property type="match status" value="1"/>
</dbReference>
<dbReference type="SMART" id="SM00066">
    <property type="entry name" value="GAL4"/>
    <property type="match status" value="1"/>
</dbReference>
<keyword evidence="9" id="KW-0472">Membrane</keyword>
<evidence type="ECO:0000256" key="4">
    <source>
        <dbReference type="ARBA" id="ARBA00023015"/>
    </source>
</evidence>
<keyword evidence="5" id="KW-0238">DNA-binding</keyword>
<dbReference type="EMBL" id="JAGPYM010000050">
    <property type="protein sequence ID" value="KAH6871801.1"/>
    <property type="molecule type" value="Genomic_DNA"/>
</dbReference>
<protein>
    <submittedName>
        <fullName evidence="11">Nitrogen assimilation transcription factor nit-4</fullName>
    </submittedName>
</protein>
<sequence>MSSTQQPPADNSRPSETRTRQRVSVACLPCRKKRIRCDGAVPVCDSCAAKGVACEYNFTESKRKPPNKRYVQALEARIRHLEERLDAQNEAQLTQDTLGGGDAVAVMHFGDANESDDRDLVSAVTGLLGRLNIGDDGQLHYFGSQSNYHLLNGSLSYATMDSTVSMQRQGLAAVECLRKNMPLSTDLQEHLLELYWTWQNPWNYIVHKGAFSSAFQTRTYGKYCTPLLLSAIFALASRYSDHCELRTIPDDPSTAGYAFFEQAKILLLYESQAPTVATVQAAALMSIRALSDNQEALGWLYCGNAARMALNLGLNIDCSPWVTSGLISEDEAEVRKVTWWGCYTLDNYAPNSGLSKKDIENIVARTDLELRAYYINLPSHLRLPSTLRRSVPAHIYQLQQHAIPCYWESPHMKTCRDSASETAKLLRAFKENYTFRFTAMGTVHIAFTAAIIHLIDMKPESNPYRQQAIRDLTMCVDALVDMKTTWCAWSSKALQAIQTLAEEWQCKQDSAAPGPMLPIRDDADSISHSVATPLSVQGEG</sequence>
<dbReference type="GO" id="GO:0003677">
    <property type="term" value="F:DNA binding"/>
    <property type="evidence" value="ECO:0007669"/>
    <property type="project" value="UniProtKB-KW"/>
</dbReference>
<evidence type="ECO:0000256" key="1">
    <source>
        <dbReference type="ARBA" id="ARBA00004123"/>
    </source>
</evidence>
<dbReference type="OrthoDB" id="2154091at2759"/>
<dbReference type="Pfam" id="PF04082">
    <property type="entry name" value="Fungal_trans"/>
    <property type="match status" value="1"/>
</dbReference>
<dbReference type="PROSITE" id="PS50048">
    <property type="entry name" value="ZN2_CY6_FUNGAL_2"/>
    <property type="match status" value="1"/>
</dbReference>
<keyword evidence="2" id="KW-0479">Metal-binding</keyword>